<dbReference type="HOGENOM" id="CLU_114384_3_0_1"/>
<organism evidence="2">
    <name type="scientific">Guillardia theta (strain CCMP2712)</name>
    <name type="common">Cryptophyte</name>
    <dbReference type="NCBI Taxonomy" id="905079"/>
    <lineage>
        <taxon>Eukaryota</taxon>
        <taxon>Cryptophyceae</taxon>
        <taxon>Pyrenomonadales</taxon>
        <taxon>Geminigeraceae</taxon>
        <taxon>Guillardia</taxon>
    </lineage>
</organism>
<reference evidence="4" key="2">
    <citation type="submission" date="2012-11" db="EMBL/GenBank/DDBJ databases">
        <authorList>
            <person name="Kuo A."/>
            <person name="Curtis B.A."/>
            <person name="Tanifuji G."/>
            <person name="Burki F."/>
            <person name="Gruber A."/>
            <person name="Irimia M."/>
            <person name="Maruyama S."/>
            <person name="Arias M.C."/>
            <person name="Ball S.G."/>
            <person name="Gile G.H."/>
            <person name="Hirakawa Y."/>
            <person name="Hopkins J.F."/>
            <person name="Rensing S.A."/>
            <person name="Schmutz J."/>
            <person name="Symeonidi A."/>
            <person name="Elias M."/>
            <person name="Eveleigh R.J."/>
            <person name="Herman E.K."/>
            <person name="Klute M.J."/>
            <person name="Nakayama T."/>
            <person name="Obornik M."/>
            <person name="Reyes-Prieto A."/>
            <person name="Armbrust E.V."/>
            <person name="Aves S.J."/>
            <person name="Beiko R.G."/>
            <person name="Coutinho P."/>
            <person name="Dacks J.B."/>
            <person name="Durnford D.G."/>
            <person name="Fast N.M."/>
            <person name="Green B.R."/>
            <person name="Grisdale C."/>
            <person name="Hempe F."/>
            <person name="Henrissat B."/>
            <person name="Hoppner M.P."/>
            <person name="Ishida K.-I."/>
            <person name="Kim E."/>
            <person name="Koreny L."/>
            <person name="Kroth P.G."/>
            <person name="Liu Y."/>
            <person name="Malik S.-B."/>
            <person name="Maier U.G."/>
            <person name="McRose D."/>
            <person name="Mock T."/>
            <person name="Neilson J.A."/>
            <person name="Onodera N.T."/>
            <person name="Poole A.M."/>
            <person name="Pritham E.J."/>
            <person name="Richards T.A."/>
            <person name="Rocap G."/>
            <person name="Roy S.W."/>
            <person name="Sarai C."/>
            <person name="Schaack S."/>
            <person name="Shirato S."/>
            <person name="Slamovits C.H."/>
            <person name="Spencer D.F."/>
            <person name="Suzuki S."/>
            <person name="Worden A.Z."/>
            <person name="Zauner S."/>
            <person name="Barry K."/>
            <person name="Bell C."/>
            <person name="Bharti A.K."/>
            <person name="Crow J.A."/>
            <person name="Grimwood J."/>
            <person name="Kramer R."/>
            <person name="Lindquist E."/>
            <person name="Lucas S."/>
            <person name="Salamov A."/>
            <person name="McFadden G.I."/>
            <person name="Lane C.E."/>
            <person name="Keeling P.J."/>
            <person name="Gray M.W."/>
            <person name="Grigoriev I.V."/>
            <person name="Archibald J.M."/>
        </authorList>
    </citation>
    <scope>NUCLEOTIDE SEQUENCE</scope>
    <source>
        <strain evidence="4">CCMP2712</strain>
    </source>
</reference>
<dbReference type="KEGG" id="gtt:GUITHDRAFT_82662"/>
<dbReference type="OMA" id="RALCEPW"/>
<dbReference type="PROSITE" id="PS51698">
    <property type="entry name" value="U_BOX"/>
    <property type="match status" value="1"/>
</dbReference>
<accession>L1I802</accession>
<proteinExistence type="predicted"/>
<protein>
    <recommendedName>
        <fullName evidence="1">U-box domain-containing protein</fullName>
    </recommendedName>
</protein>
<dbReference type="PaxDb" id="55529-EKX31990"/>
<reference evidence="2 4" key="1">
    <citation type="journal article" date="2012" name="Nature">
        <title>Algal genomes reveal evolutionary mosaicism and the fate of nucleomorphs.</title>
        <authorList>
            <consortium name="DOE Joint Genome Institute"/>
            <person name="Curtis B.A."/>
            <person name="Tanifuji G."/>
            <person name="Burki F."/>
            <person name="Gruber A."/>
            <person name="Irimia M."/>
            <person name="Maruyama S."/>
            <person name="Arias M.C."/>
            <person name="Ball S.G."/>
            <person name="Gile G.H."/>
            <person name="Hirakawa Y."/>
            <person name="Hopkins J.F."/>
            <person name="Kuo A."/>
            <person name="Rensing S.A."/>
            <person name="Schmutz J."/>
            <person name="Symeonidi A."/>
            <person name="Elias M."/>
            <person name="Eveleigh R.J."/>
            <person name="Herman E.K."/>
            <person name="Klute M.J."/>
            <person name="Nakayama T."/>
            <person name="Obornik M."/>
            <person name="Reyes-Prieto A."/>
            <person name="Armbrust E.V."/>
            <person name="Aves S.J."/>
            <person name="Beiko R.G."/>
            <person name="Coutinho P."/>
            <person name="Dacks J.B."/>
            <person name="Durnford D.G."/>
            <person name="Fast N.M."/>
            <person name="Green B.R."/>
            <person name="Grisdale C.J."/>
            <person name="Hempel F."/>
            <person name="Henrissat B."/>
            <person name="Hoppner M.P."/>
            <person name="Ishida K."/>
            <person name="Kim E."/>
            <person name="Koreny L."/>
            <person name="Kroth P.G."/>
            <person name="Liu Y."/>
            <person name="Malik S.B."/>
            <person name="Maier U.G."/>
            <person name="McRose D."/>
            <person name="Mock T."/>
            <person name="Neilson J.A."/>
            <person name="Onodera N.T."/>
            <person name="Poole A.M."/>
            <person name="Pritham E.J."/>
            <person name="Richards T.A."/>
            <person name="Rocap G."/>
            <person name="Roy S.W."/>
            <person name="Sarai C."/>
            <person name="Schaack S."/>
            <person name="Shirato S."/>
            <person name="Slamovits C.H."/>
            <person name="Spencer D.F."/>
            <person name="Suzuki S."/>
            <person name="Worden A.Z."/>
            <person name="Zauner S."/>
            <person name="Barry K."/>
            <person name="Bell C."/>
            <person name="Bharti A.K."/>
            <person name="Crow J.A."/>
            <person name="Grimwood J."/>
            <person name="Kramer R."/>
            <person name="Lindquist E."/>
            <person name="Lucas S."/>
            <person name="Salamov A."/>
            <person name="McFadden G.I."/>
            <person name="Lane C.E."/>
            <person name="Keeling P.J."/>
            <person name="Gray M.W."/>
            <person name="Grigoriev I.V."/>
            <person name="Archibald J.M."/>
        </authorList>
    </citation>
    <scope>NUCLEOTIDE SEQUENCE</scope>
    <source>
        <strain evidence="2 4">CCMP2712</strain>
    </source>
</reference>
<dbReference type="GO" id="GO:0016567">
    <property type="term" value="P:protein ubiquitination"/>
    <property type="evidence" value="ECO:0007669"/>
    <property type="project" value="InterPro"/>
</dbReference>
<dbReference type="SMART" id="SM00504">
    <property type="entry name" value="Ubox"/>
    <property type="match status" value="1"/>
</dbReference>
<dbReference type="Gene3D" id="3.30.40.10">
    <property type="entry name" value="Zinc/RING finger domain, C3HC4 (zinc finger)"/>
    <property type="match status" value="1"/>
</dbReference>
<evidence type="ECO:0000313" key="4">
    <source>
        <dbReference type="Proteomes" id="UP000011087"/>
    </source>
</evidence>
<dbReference type="InterPro" id="IPR052085">
    <property type="entry name" value="WD-SAM-U-box"/>
</dbReference>
<dbReference type="GO" id="GO:0004842">
    <property type="term" value="F:ubiquitin-protein transferase activity"/>
    <property type="evidence" value="ECO:0007669"/>
    <property type="project" value="InterPro"/>
</dbReference>
<dbReference type="InterPro" id="IPR013083">
    <property type="entry name" value="Znf_RING/FYVE/PHD"/>
</dbReference>
<dbReference type="EMBL" id="JH993220">
    <property type="protein sequence ID" value="EKX31990.1"/>
    <property type="molecule type" value="Genomic_DNA"/>
</dbReference>
<sequence>MPSSAQQLTPAGEDRRIPAEFLCPISKTIFKEPVIASDGFTYERQEIEKRFKSMDLTSPVTNLPFPGTKLIPNKVLEALIRKY</sequence>
<evidence type="ECO:0000313" key="3">
    <source>
        <dbReference type="EnsemblProtists" id="EKX31990"/>
    </source>
</evidence>
<dbReference type="Proteomes" id="UP000011087">
    <property type="component" value="Unassembled WGS sequence"/>
</dbReference>
<dbReference type="CDD" id="cd16655">
    <property type="entry name" value="RING-Ubox_WDSUB1-like"/>
    <property type="match status" value="1"/>
</dbReference>
<dbReference type="OrthoDB" id="10064100at2759"/>
<dbReference type="PANTHER" id="PTHR46573:SF1">
    <property type="entry name" value="WD REPEAT, SAM AND U-BOX DOMAIN-CONTAINING PROTEIN 1"/>
    <property type="match status" value="1"/>
</dbReference>
<keyword evidence="4" id="KW-1185">Reference proteome</keyword>
<dbReference type="RefSeq" id="XP_005818970.1">
    <property type="nucleotide sequence ID" value="XM_005818913.1"/>
</dbReference>
<dbReference type="EnsemblProtists" id="EKX31990">
    <property type="protein sequence ID" value="EKX31990"/>
    <property type="gene ID" value="GUITHDRAFT_82662"/>
</dbReference>
<dbReference type="SUPFAM" id="SSF57850">
    <property type="entry name" value="RING/U-box"/>
    <property type="match status" value="1"/>
</dbReference>
<reference evidence="3" key="3">
    <citation type="submission" date="2016-03" db="UniProtKB">
        <authorList>
            <consortium name="EnsemblProtists"/>
        </authorList>
    </citation>
    <scope>IDENTIFICATION</scope>
</reference>
<feature type="domain" description="U-box" evidence="1">
    <location>
        <begin position="16"/>
        <end position="83"/>
    </location>
</feature>
<evidence type="ECO:0000313" key="2">
    <source>
        <dbReference type="EMBL" id="EKX31990.1"/>
    </source>
</evidence>
<name>L1I802_GUITC</name>
<dbReference type="AlphaFoldDB" id="L1I802"/>
<gene>
    <name evidence="2" type="ORF">GUITHDRAFT_82662</name>
</gene>
<dbReference type="GeneID" id="17288721"/>
<dbReference type="PANTHER" id="PTHR46573">
    <property type="entry name" value="WD REPEAT, SAM AND U-BOX DOMAIN-CONTAINING PROTEIN 1"/>
    <property type="match status" value="1"/>
</dbReference>
<dbReference type="STRING" id="905079.L1I802"/>
<dbReference type="Pfam" id="PF04564">
    <property type="entry name" value="U-box"/>
    <property type="match status" value="1"/>
</dbReference>
<evidence type="ECO:0000259" key="1">
    <source>
        <dbReference type="PROSITE" id="PS51698"/>
    </source>
</evidence>
<dbReference type="InterPro" id="IPR003613">
    <property type="entry name" value="Ubox_domain"/>
</dbReference>